<reference evidence="3" key="1">
    <citation type="journal article" date="2012" name="Science">
        <title>The Paleozoic origin of enzymatic lignin decomposition reconstructed from 31 fungal genomes.</title>
        <authorList>
            <person name="Floudas D."/>
            <person name="Binder M."/>
            <person name="Riley R."/>
            <person name="Barry K."/>
            <person name="Blanchette R.A."/>
            <person name="Henrissat B."/>
            <person name="Martinez A.T."/>
            <person name="Otillar R."/>
            <person name="Spatafora J.W."/>
            <person name="Yadav J.S."/>
            <person name="Aerts A."/>
            <person name="Benoit I."/>
            <person name="Boyd A."/>
            <person name="Carlson A."/>
            <person name="Copeland A."/>
            <person name="Coutinho P.M."/>
            <person name="de Vries R.P."/>
            <person name="Ferreira P."/>
            <person name="Findley K."/>
            <person name="Foster B."/>
            <person name="Gaskell J."/>
            <person name="Glotzer D."/>
            <person name="Gorecki P."/>
            <person name="Heitman J."/>
            <person name="Hesse C."/>
            <person name="Hori C."/>
            <person name="Igarashi K."/>
            <person name="Jurgens J.A."/>
            <person name="Kallen N."/>
            <person name="Kersten P."/>
            <person name="Kohler A."/>
            <person name="Kuees U."/>
            <person name="Kumar T.K.A."/>
            <person name="Kuo A."/>
            <person name="LaButti K."/>
            <person name="Larrondo L.F."/>
            <person name="Lindquist E."/>
            <person name="Ling A."/>
            <person name="Lombard V."/>
            <person name="Lucas S."/>
            <person name="Lundell T."/>
            <person name="Martin R."/>
            <person name="McLaughlin D.J."/>
            <person name="Morgenstern I."/>
            <person name="Morin E."/>
            <person name="Murat C."/>
            <person name="Nagy L.G."/>
            <person name="Nolan M."/>
            <person name="Ohm R.A."/>
            <person name="Patyshakuliyeva A."/>
            <person name="Rokas A."/>
            <person name="Ruiz-Duenas F.J."/>
            <person name="Sabat G."/>
            <person name="Salamov A."/>
            <person name="Samejima M."/>
            <person name="Schmutz J."/>
            <person name="Slot J.C."/>
            <person name="St John F."/>
            <person name="Stenlid J."/>
            <person name="Sun H."/>
            <person name="Sun S."/>
            <person name="Syed K."/>
            <person name="Tsang A."/>
            <person name="Wiebenga A."/>
            <person name="Young D."/>
            <person name="Pisabarro A."/>
            <person name="Eastwood D.C."/>
            <person name="Martin F."/>
            <person name="Cullen D."/>
            <person name="Grigoriev I.V."/>
            <person name="Hibbett D.S."/>
        </authorList>
    </citation>
    <scope>NUCLEOTIDE SEQUENCE [LARGE SCALE GENOMIC DNA]</scope>
    <source>
        <strain evidence="3">TFB10046</strain>
    </source>
</reference>
<name>J0D5X6_AURST</name>
<dbReference type="Pfam" id="PF20209">
    <property type="entry name" value="DUF6570"/>
    <property type="match status" value="1"/>
</dbReference>
<evidence type="ECO:0000313" key="2">
    <source>
        <dbReference type="EMBL" id="EJD34237.1"/>
    </source>
</evidence>
<dbReference type="OMA" id="CDRICID"/>
<sequence>SYPPLPLTDTQVRDIIDSYCSRFHREHIEEAGCMVCGGLTKCIDLTPCAEMPSRMNRLLTRPGIAWRERLTDTDPHQSITGPIFAPDCSGVCLECKASIDNNIVPKFALANGLWLGEVPAVLSCLTYPERLLIARSRSSKCVVRVAVSGMTKMTGNMISYPNPFPALYDT</sequence>
<proteinExistence type="predicted"/>
<gene>
    <name evidence="2" type="ORF">AURDEDRAFT_40954</name>
</gene>
<organism evidence="2 3">
    <name type="scientific">Auricularia subglabra (strain TFB-10046 / SS5)</name>
    <name type="common">White-rot fungus</name>
    <name type="synonym">Auricularia delicata (strain TFB10046)</name>
    <dbReference type="NCBI Taxonomy" id="717982"/>
    <lineage>
        <taxon>Eukaryota</taxon>
        <taxon>Fungi</taxon>
        <taxon>Dikarya</taxon>
        <taxon>Basidiomycota</taxon>
        <taxon>Agaricomycotina</taxon>
        <taxon>Agaricomycetes</taxon>
        <taxon>Auriculariales</taxon>
        <taxon>Auriculariaceae</taxon>
        <taxon>Auricularia</taxon>
    </lineage>
</organism>
<feature type="non-terminal residue" evidence="2">
    <location>
        <position position="170"/>
    </location>
</feature>
<dbReference type="InParanoid" id="J0D5X6"/>
<protein>
    <recommendedName>
        <fullName evidence="1">DUF6570 domain-containing protein</fullName>
    </recommendedName>
</protein>
<dbReference type="InterPro" id="IPR046700">
    <property type="entry name" value="DUF6570"/>
</dbReference>
<feature type="non-terminal residue" evidence="2">
    <location>
        <position position="1"/>
    </location>
</feature>
<dbReference type="KEGG" id="adl:AURDEDRAFT_40954"/>
<dbReference type="EMBL" id="JH687975">
    <property type="protein sequence ID" value="EJD34237.1"/>
    <property type="molecule type" value="Genomic_DNA"/>
</dbReference>
<evidence type="ECO:0000259" key="1">
    <source>
        <dbReference type="Pfam" id="PF20209"/>
    </source>
</evidence>
<evidence type="ECO:0000313" key="3">
    <source>
        <dbReference type="Proteomes" id="UP000006514"/>
    </source>
</evidence>
<dbReference type="AlphaFoldDB" id="J0D5X6"/>
<accession>J0D5X6</accession>
<keyword evidence="3" id="KW-1185">Reference proteome</keyword>
<feature type="domain" description="DUF6570" evidence="1">
    <location>
        <begin position="104"/>
        <end position="165"/>
    </location>
</feature>
<dbReference type="Proteomes" id="UP000006514">
    <property type="component" value="Unassembled WGS sequence"/>
</dbReference>
<dbReference type="OrthoDB" id="3202965at2759"/>